<organism evidence="1 2">
    <name type="scientific">Diphasiastrum complanatum</name>
    <name type="common">Issler's clubmoss</name>
    <name type="synonym">Lycopodium complanatum</name>
    <dbReference type="NCBI Taxonomy" id="34168"/>
    <lineage>
        <taxon>Eukaryota</taxon>
        <taxon>Viridiplantae</taxon>
        <taxon>Streptophyta</taxon>
        <taxon>Embryophyta</taxon>
        <taxon>Tracheophyta</taxon>
        <taxon>Lycopodiopsida</taxon>
        <taxon>Lycopodiales</taxon>
        <taxon>Lycopodiaceae</taxon>
        <taxon>Lycopodioideae</taxon>
        <taxon>Diphasiastrum</taxon>
    </lineage>
</organism>
<sequence length="104" mass="11934">MDLNNEYSKVFNEGCRWTGGNRYTPMVFLLGELAQFTSYACPATRFPASTFFTTFFWERVKRTYCLCSISEIYASTIQTTKVLKANCRGFCIVVVLFINLETCS</sequence>
<comment type="caution">
    <text evidence="1">The sequence shown here is derived from an EMBL/GenBank/DDBJ whole genome shotgun (WGS) entry which is preliminary data.</text>
</comment>
<keyword evidence="2" id="KW-1185">Reference proteome</keyword>
<accession>A0ACC2AV47</accession>
<evidence type="ECO:0000313" key="2">
    <source>
        <dbReference type="Proteomes" id="UP001162992"/>
    </source>
</evidence>
<name>A0ACC2AV47_DIPCM</name>
<dbReference type="Proteomes" id="UP001162992">
    <property type="component" value="Chromosome 19"/>
</dbReference>
<protein>
    <submittedName>
        <fullName evidence="1">Uncharacterized protein</fullName>
    </submittedName>
</protein>
<gene>
    <name evidence="1" type="ORF">O6H91_19G052700</name>
</gene>
<dbReference type="EMBL" id="CM055110">
    <property type="protein sequence ID" value="KAJ7521410.1"/>
    <property type="molecule type" value="Genomic_DNA"/>
</dbReference>
<reference evidence="2" key="1">
    <citation type="journal article" date="2024" name="Proc. Natl. Acad. Sci. U.S.A.">
        <title>Extraordinary preservation of gene collinearity over three hundred million years revealed in homosporous lycophytes.</title>
        <authorList>
            <person name="Li C."/>
            <person name="Wickell D."/>
            <person name="Kuo L.Y."/>
            <person name="Chen X."/>
            <person name="Nie B."/>
            <person name="Liao X."/>
            <person name="Peng D."/>
            <person name="Ji J."/>
            <person name="Jenkins J."/>
            <person name="Williams M."/>
            <person name="Shu S."/>
            <person name="Plott C."/>
            <person name="Barry K."/>
            <person name="Rajasekar S."/>
            <person name="Grimwood J."/>
            <person name="Han X."/>
            <person name="Sun S."/>
            <person name="Hou Z."/>
            <person name="He W."/>
            <person name="Dai G."/>
            <person name="Sun C."/>
            <person name="Schmutz J."/>
            <person name="Leebens-Mack J.H."/>
            <person name="Li F.W."/>
            <person name="Wang L."/>
        </authorList>
    </citation>
    <scope>NUCLEOTIDE SEQUENCE [LARGE SCALE GENOMIC DNA]</scope>
    <source>
        <strain evidence="2">cv. PW_Plant_1</strain>
    </source>
</reference>
<evidence type="ECO:0000313" key="1">
    <source>
        <dbReference type="EMBL" id="KAJ7521410.1"/>
    </source>
</evidence>
<proteinExistence type="predicted"/>